<dbReference type="Proteomes" id="UP001149140">
    <property type="component" value="Unassembled WGS sequence"/>
</dbReference>
<evidence type="ECO:0000313" key="1">
    <source>
        <dbReference type="EMBL" id="MDA0159049.1"/>
    </source>
</evidence>
<sequence length="140" mass="15255">MLGGCSRHACRDLAGDLEDHELVRPRGEAAEAAEVLELGQDVHQRVVGALLGDVVELRTAQRLQLAAPAMQLVQRGALQHPVELGDRLSVARMVGAQVLDPAPRDHVAHLPRWLFDAHRLIVERVGKTAVRPVTNAHDSL</sequence>
<name>A0A9X3MMA8_9ACTN</name>
<evidence type="ECO:0000313" key="2">
    <source>
        <dbReference type="Proteomes" id="UP001149140"/>
    </source>
</evidence>
<gene>
    <name evidence="1" type="ORF">OM076_02130</name>
</gene>
<dbReference type="EMBL" id="JAPDOD010000001">
    <property type="protein sequence ID" value="MDA0159049.1"/>
    <property type="molecule type" value="Genomic_DNA"/>
</dbReference>
<accession>A0A9X3MMA8</accession>
<proteinExistence type="predicted"/>
<keyword evidence="2" id="KW-1185">Reference proteome</keyword>
<organism evidence="1 2">
    <name type="scientific">Solirubrobacter ginsenosidimutans</name>
    <dbReference type="NCBI Taxonomy" id="490573"/>
    <lineage>
        <taxon>Bacteria</taxon>
        <taxon>Bacillati</taxon>
        <taxon>Actinomycetota</taxon>
        <taxon>Thermoleophilia</taxon>
        <taxon>Solirubrobacterales</taxon>
        <taxon>Solirubrobacteraceae</taxon>
        <taxon>Solirubrobacter</taxon>
    </lineage>
</organism>
<dbReference type="RefSeq" id="WP_270037702.1">
    <property type="nucleotide sequence ID" value="NZ_JAPDOD010000001.1"/>
</dbReference>
<comment type="caution">
    <text evidence="1">The sequence shown here is derived from an EMBL/GenBank/DDBJ whole genome shotgun (WGS) entry which is preliminary data.</text>
</comment>
<protein>
    <submittedName>
        <fullName evidence="1">Uncharacterized protein</fullName>
    </submittedName>
</protein>
<reference evidence="1" key="1">
    <citation type="submission" date="2022-10" db="EMBL/GenBank/DDBJ databases">
        <title>The WGS of Solirubrobacter ginsenosidimutans DSM 21036.</title>
        <authorList>
            <person name="Jiang Z."/>
        </authorList>
    </citation>
    <scope>NUCLEOTIDE SEQUENCE</scope>
    <source>
        <strain evidence="1">DSM 21036</strain>
    </source>
</reference>
<dbReference type="AlphaFoldDB" id="A0A9X3MMA8"/>